<gene>
    <name evidence="1" type="ORF">LCGC14_3163870</name>
</gene>
<comment type="caution">
    <text evidence="1">The sequence shown here is derived from an EMBL/GenBank/DDBJ whole genome shotgun (WGS) entry which is preliminary data.</text>
</comment>
<accession>A0A0F8WEF3</accession>
<proteinExistence type="predicted"/>
<sequence>FRTVREIRELVSLESIHPGDERVIYQGVLELEQFVRHVRQFLLPDLKERLRVSSLFPDRMVKDKTQYIIRRFVAYTFPYNLQRLAYLAGELKNYLLRNYPHLRVA</sequence>
<reference evidence="1" key="1">
    <citation type="journal article" date="2015" name="Nature">
        <title>Complex archaea that bridge the gap between prokaryotes and eukaryotes.</title>
        <authorList>
            <person name="Spang A."/>
            <person name="Saw J.H."/>
            <person name="Jorgensen S.L."/>
            <person name="Zaremba-Niedzwiedzka K."/>
            <person name="Martijn J."/>
            <person name="Lind A.E."/>
            <person name="van Eijk R."/>
            <person name="Schleper C."/>
            <person name="Guy L."/>
            <person name="Ettema T.J."/>
        </authorList>
    </citation>
    <scope>NUCLEOTIDE SEQUENCE</scope>
</reference>
<evidence type="ECO:0000313" key="1">
    <source>
        <dbReference type="EMBL" id="KKK46495.1"/>
    </source>
</evidence>
<feature type="non-terminal residue" evidence="1">
    <location>
        <position position="1"/>
    </location>
</feature>
<dbReference type="AlphaFoldDB" id="A0A0F8WEF3"/>
<dbReference type="EMBL" id="LAZR01070007">
    <property type="protein sequence ID" value="KKK46495.1"/>
    <property type="molecule type" value="Genomic_DNA"/>
</dbReference>
<organism evidence="1">
    <name type="scientific">marine sediment metagenome</name>
    <dbReference type="NCBI Taxonomy" id="412755"/>
    <lineage>
        <taxon>unclassified sequences</taxon>
        <taxon>metagenomes</taxon>
        <taxon>ecological metagenomes</taxon>
    </lineage>
</organism>
<protein>
    <submittedName>
        <fullName evidence="1">Uncharacterized protein</fullName>
    </submittedName>
</protein>
<name>A0A0F8WEF3_9ZZZZ</name>